<keyword evidence="6" id="KW-1185">Reference proteome</keyword>
<accession>A0ABT0GLX9</accession>
<dbReference type="Gene3D" id="2.60.40.10">
    <property type="entry name" value="Immunoglobulins"/>
    <property type="match status" value="1"/>
</dbReference>
<dbReference type="InterPro" id="IPR013783">
    <property type="entry name" value="Ig-like_fold"/>
</dbReference>
<keyword evidence="2" id="KW-0326">Glycosidase</keyword>
<evidence type="ECO:0000256" key="1">
    <source>
        <dbReference type="ARBA" id="ARBA00022801"/>
    </source>
</evidence>
<evidence type="ECO:0000256" key="3">
    <source>
        <dbReference type="SAM" id="SignalP"/>
    </source>
</evidence>
<dbReference type="Pfam" id="PF09087">
    <property type="entry name" value="Cyc-maltodext_N"/>
    <property type="match status" value="1"/>
</dbReference>
<feature type="chain" id="PRO_5047292913" evidence="3">
    <location>
        <begin position="19"/>
        <end position="617"/>
    </location>
</feature>
<keyword evidence="3" id="KW-0732">Signal</keyword>
<dbReference type="PANTHER" id="PTHR10357">
    <property type="entry name" value="ALPHA-AMYLASE FAMILY MEMBER"/>
    <property type="match status" value="1"/>
</dbReference>
<organism evidence="5 6">
    <name type="scientific">Pseudomarimonas salicorniae</name>
    <dbReference type="NCBI Taxonomy" id="2933270"/>
    <lineage>
        <taxon>Bacteria</taxon>
        <taxon>Pseudomonadati</taxon>
        <taxon>Pseudomonadota</taxon>
        <taxon>Gammaproteobacteria</taxon>
        <taxon>Lysobacterales</taxon>
        <taxon>Lysobacteraceae</taxon>
        <taxon>Pseudomarimonas</taxon>
    </lineage>
</organism>
<dbReference type="InterPro" id="IPR014756">
    <property type="entry name" value="Ig_E-set"/>
</dbReference>
<dbReference type="PANTHER" id="PTHR10357:SF210">
    <property type="entry name" value="MALTODEXTRIN GLUCOSIDASE"/>
    <property type="match status" value="1"/>
</dbReference>
<reference evidence="5" key="1">
    <citation type="submission" date="2022-04" db="EMBL/GenBank/DDBJ databases">
        <title>Lysobacter sp. CAU 1642 isolated from sea sand.</title>
        <authorList>
            <person name="Kim W."/>
        </authorList>
    </citation>
    <scope>NUCLEOTIDE SEQUENCE</scope>
    <source>
        <strain evidence="5">CAU 1642</strain>
    </source>
</reference>
<dbReference type="SMART" id="SM00642">
    <property type="entry name" value="Aamy"/>
    <property type="match status" value="1"/>
</dbReference>
<dbReference type="Gene3D" id="3.20.20.80">
    <property type="entry name" value="Glycosidases"/>
    <property type="match status" value="1"/>
</dbReference>
<dbReference type="SUPFAM" id="SSF51445">
    <property type="entry name" value="(Trans)glycosidases"/>
    <property type="match status" value="1"/>
</dbReference>
<evidence type="ECO:0000256" key="2">
    <source>
        <dbReference type="ARBA" id="ARBA00023295"/>
    </source>
</evidence>
<dbReference type="RefSeq" id="WP_248211580.1">
    <property type="nucleotide sequence ID" value="NZ_JALNMH010000021.1"/>
</dbReference>
<name>A0ABT0GLX9_9GAMM</name>
<dbReference type="InterPro" id="IPR019492">
    <property type="entry name" value="Cyclo-malto-dextrinase_C"/>
</dbReference>
<dbReference type="CDD" id="cd11340">
    <property type="entry name" value="AmyAc_bac_CMD_like_3"/>
    <property type="match status" value="1"/>
</dbReference>
<evidence type="ECO:0000313" key="5">
    <source>
        <dbReference type="EMBL" id="MCK7595552.1"/>
    </source>
</evidence>
<evidence type="ECO:0000259" key="4">
    <source>
        <dbReference type="SMART" id="SM00642"/>
    </source>
</evidence>
<dbReference type="InterPro" id="IPR017853">
    <property type="entry name" value="GH"/>
</dbReference>
<comment type="caution">
    <text evidence="5">The sequence shown here is derived from an EMBL/GenBank/DDBJ whole genome shotgun (WGS) entry which is preliminary data.</text>
</comment>
<keyword evidence="1 5" id="KW-0378">Hydrolase</keyword>
<feature type="domain" description="Glycosyl hydrolase family 13 catalytic" evidence="4">
    <location>
        <begin position="129"/>
        <end position="527"/>
    </location>
</feature>
<evidence type="ECO:0000313" key="6">
    <source>
        <dbReference type="Proteomes" id="UP001431449"/>
    </source>
</evidence>
<dbReference type="InterPro" id="IPR006047">
    <property type="entry name" value="GH13_cat_dom"/>
</dbReference>
<dbReference type="InterPro" id="IPR015171">
    <property type="entry name" value="Cyc-maltodext_N"/>
</dbReference>
<protein>
    <submittedName>
        <fullName evidence="5">Glycoside hydrolase family 13 protein</fullName>
    </submittedName>
</protein>
<sequence length="617" mass="68395">MRGVGWLGLLLWPVLAVAQGPTVERVDPPHWWTGMAERQVQLMVYGKGVGGLNARVLHRGVSVTGIQRGHSRNYLFIDLHIGAEAEPGVVRIDFVGDTRTIGGFDYTLKARGAGSAQRQGFGPKDLIYLVVPDRFANGDPGNDVVPGLREARVDRSDPGARHGGDLAGMTGMLDYLAGLGVTQVWPTPLVENDMPAYSYHGYAFTDGYRIDPRFGSHQDYLNFVAAARKRGIGVIQDIVLNHIGSQHPWIADPPTRDWINAGGQFSPTSHVRSTVQDPYAAEIDRRDFADGWFVETMPDLNQRQPLLASWLIQNSIWWIEEAGLSGIREDTYPYADAAFLSEWARRIRAEYPRINLVGEEWSRNPVIVSHWQAGSRRSGHEAQTPSMMDFPLHYALLDALGAGRDGTEAGWMRAYEALANDVIYPAPEQLVLFEGNHDTPRLYSLLDEDLDLWKQAITFLLTSRRVPQVFYGTEVLMRSPKARNDGLVRSDFPGGWRDDAVSAVEGRGLDAKQREAQDFLRRLARFRKGAPALHEGSLIHFVPQAGVYVYARRHARQSVLVILSQNPEPVELPLGRYAEVLGEGRRGIDVLSGRPFVAGEALSIPALGLGVLAFDGD</sequence>
<dbReference type="EMBL" id="JALNMH010000021">
    <property type="protein sequence ID" value="MCK7595552.1"/>
    <property type="molecule type" value="Genomic_DNA"/>
</dbReference>
<proteinExistence type="predicted"/>
<dbReference type="Gene3D" id="2.60.40.1180">
    <property type="entry name" value="Golgi alpha-mannosidase II"/>
    <property type="match status" value="1"/>
</dbReference>
<feature type="signal peptide" evidence="3">
    <location>
        <begin position="1"/>
        <end position="18"/>
    </location>
</feature>
<gene>
    <name evidence="5" type="ORF">M0G41_18010</name>
</gene>
<dbReference type="GO" id="GO:0016787">
    <property type="term" value="F:hydrolase activity"/>
    <property type="evidence" value="ECO:0007669"/>
    <property type="project" value="UniProtKB-KW"/>
</dbReference>
<dbReference type="Pfam" id="PF00128">
    <property type="entry name" value="Alpha-amylase"/>
    <property type="match status" value="1"/>
</dbReference>
<dbReference type="SUPFAM" id="SSF51011">
    <property type="entry name" value="Glycosyl hydrolase domain"/>
    <property type="match status" value="1"/>
</dbReference>
<dbReference type="Proteomes" id="UP001431449">
    <property type="component" value="Unassembled WGS sequence"/>
</dbReference>
<dbReference type="Pfam" id="PF10438">
    <property type="entry name" value="Cyc-maltodext_C"/>
    <property type="match status" value="1"/>
</dbReference>
<dbReference type="InterPro" id="IPR013780">
    <property type="entry name" value="Glyco_hydro_b"/>
</dbReference>
<dbReference type="SUPFAM" id="SSF81296">
    <property type="entry name" value="E set domains"/>
    <property type="match status" value="1"/>
</dbReference>